<comment type="caution">
    <text evidence="2">The sequence shown here is derived from an EMBL/GenBank/DDBJ whole genome shotgun (WGS) entry which is preliminary data.</text>
</comment>
<keyword evidence="1" id="KW-0472">Membrane</keyword>
<dbReference type="Proteomes" id="UP001596004">
    <property type="component" value="Unassembled WGS sequence"/>
</dbReference>
<organism evidence="2 3">
    <name type="scientific">Sphaerisporangium dianthi</name>
    <dbReference type="NCBI Taxonomy" id="1436120"/>
    <lineage>
        <taxon>Bacteria</taxon>
        <taxon>Bacillati</taxon>
        <taxon>Actinomycetota</taxon>
        <taxon>Actinomycetes</taxon>
        <taxon>Streptosporangiales</taxon>
        <taxon>Streptosporangiaceae</taxon>
        <taxon>Sphaerisporangium</taxon>
    </lineage>
</organism>
<evidence type="ECO:0000256" key="1">
    <source>
        <dbReference type="SAM" id="Phobius"/>
    </source>
</evidence>
<evidence type="ECO:0000313" key="3">
    <source>
        <dbReference type="Proteomes" id="UP001596004"/>
    </source>
</evidence>
<keyword evidence="1" id="KW-1133">Transmembrane helix</keyword>
<dbReference type="SUPFAM" id="SSF69304">
    <property type="entry name" value="Tricorn protease N-terminal domain"/>
    <property type="match status" value="1"/>
</dbReference>
<gene>
    <name evidence="2" type="ORF">ACFO60_40205</name>
</gene>
<proteinExistence type="predicted"/>
<name>A0ABV9CWX2_9ACTN</name>
<keyword evidence="3" id="KW-1185">Reference proteome</keyword>
<protein>
    <submittedName>
        <fullName evidence="2">Uncharacterized protein</fullName>
    </submittedName>
</protein>
<feature type="transmembrane region" description="Helical" evidence="1">
    <location>
        <begin position="38"/>
        <end position="62"/>
    </location>
</feature>
<dbReference type="RefSeq" id="WP_380852607.1">
    <property type="nucleotide sequence ID" value="NZ_JBHSFP010000071.1"/>
</dbReference>
<accession>A0ABV9CWX2</accession>
<dbReference type="EMBL" id="JBHSFP010000071">
    <property type="protein sequence ID" value="MFC4537034.1"/>
    <property type="molecule type" value="Genomic_DNA"/>
</dbReference>
<sequence length="391" mass="42188">MSSIEDRLRDALAAKAETVQDDGRPRVLPATRGRTARWWAPVAVAAAIVAVVAGTVVGTHAITAPAPAARPTPTTGPVAPPIEKVWPRAVHEIPAKGPGGRTFTPDVFVKDRVVVGRGLTRNRLDGIWSYDLDKRTFTRVAPLKDRNVMKAPLVHGDGYLAWSAIAGRRTEIWAVPVTGGVPRRIASIAALVTSDGSYYGIRLAIADGAAVWSPYDGGVYRASLKGGKATLISGTRGFHLVEWPWAGWPGVEAADHPVTRPMEHLKNVLTGALNDVTPPPGRSTWDECGVTWCFDRVEAWRRDGTGLRELPGSARGDLYSGRFVQLAQQDRDGRHASTVHDIATGRTGLLYPIPSRRGDKPPPALYLHEDVIWYETGRGTQVVVDLAAAGR</sequence>
<keyword evidence="1" id="KW-0812">Transmembrane</keyword>
<evidence type="ECO:0000313" key="2">
    <source>
        <dbReference type="EMBL" id="MFC4537034.1"/>
    </source>
</evidence>
<reference evidence="3" key="1">
    <citation type="journal article" date="2019" name="Int. J. Syst. Evol. Microbiol.">
        <title>The Global Catalogue of Microorganisms (GCM) 10K type strain sequencing project: providing services to taxonomists for standard genome sequencing and annotation.</title>
        <authorList>
            <consortium name="The Broad Institute Genomics Platform"/>
            <consortium name="The Broad Institute Genome Sequencing Center for Infectious Disease"/>
            <person name="Wu L."/>
            <person name="Ma J."/>
        </authorList>
    </citation>
    <scope>NUCLEOTIDE SEQUENCE [LARGE SCALE GENOMIC DNA]</scope>
    <source>
        <strain evidence="3">CGMCC 4.7132</strain>
    </source>
</reference>